<evidence type="ECO:0000313" key="3">
    <source>
        <dbReference type="Proteomes" id="UP000287651"/>
    </source>
</evidence>
<accession>A0A426ZM45</accession>
<dbReference type="Proteomes" id="UP000287651">
    <property type="component" value="Unassembled WGS sequence"/>
</dbReference>
<protein>
    <submittedName>
        <fullName evidence="2">Uncharacterized protein</fullName>
    </submittedName>
</protein>
<feature type="compositionally biased region" description="Polar residues" evidence="1">
    <location>
        <begin position="57"/>
        <end position="74"/>
    </location>
</feature>
<dbReference type="AlphaFoldDB" id="A0A426ZM45"/>
<gene>
    <name evidence="2" type="ORF">B296_00031481</name>
</gene>
<name>A0A426ZM45_ENSVE</name>
<comment type="caution">
    <text evidence="2">The sequence shown here is derived from an EMBL/GenBank/DDBJ whole genome shotgun (WGS) entry which is preliminary data.</text>
</comment>
<reference evidence="2 3" key="1">
    <citation type="journal article" date="2014" name="Agronomy (Basel)">
        <title>A Draft Genome Sequence for Ensete ventricosum, the Drought-Tolerant Tree Against Hunger.</title>
        <authorList>
            <person name="Harrison J."/>
            <person name="Moore K.A."/>
            <person name="Paszkiewicz K."/>
            <person name="Jones T."/>
            <person name="Grant M."/>
            <person name="Ambacheew D."/>
            <person name="Muzemil S."/>
            <person name="Studholme D.J."/>
        </authorList>
    </citation>
    <scope>NUCLEOTIDE SEQUENCE [LARGE SCALE GENOMIC DNA]</scope>
</reference>
<evidence type="ECO:0000256" key="1">
    <source>
        <dbReference type="SAM" id="MobiDB-lite"/>
    </source>
</evidence>
<organism evidence="2 3">
    <name type="scientific">Ensete ventricosum</name>
    <name type="common">Abyssinian banana</name>
    <name type="synonym">Musa ensete</name>
    <dbReference type="NCBI Taxonomy" id="4639"/>
    <lineage>
        <taxon>Eukaryota</taxon>
        <taxon>Viridiplantae</taxon>
        <taxon>Streptophyta</taxon>
        <taxon>Embryophyta</taxon>
        <taxon>Tracheophyta</taxon>
        <taxon>Spermatophyta</taxon>
        <taxon>Magnoliopsida</taxon>
        <taxon>Liliopsida</taxon>
        <taxon>Zingiberales</taxon>
        <taxon>Musaceae</taxon>
        <taxon>Ensete</taxon>
    </lineage>
</organism>
<evidence type="ECO:0000313" key="2">
    <source>
        <dbReference type="EMBL" id="RRT65001.1"/>
    </source>
</evidence>
<feature type="compositionally biased region" description="Low complexity" evidence="1">
    <location>
        <begin position="42"/>
        <end position="51"/>
    </location>
</feature>
<proteinExistence type="predicted"/>
<dbReference type="EMBL" id="AMZH03005975">
    <property type="protein sequence ID" value="RRT65001.1"/>
    <property type="molecule type" value="Genomic_DNA"/>
</dbReference>
<sequence length="84" mass="9203">MRKSRRQRRGLVASDKEEATSYLPRPVSGNGSRLSKESDTESPSSPFSSPSADTTRKLPQSTVPPDSEQSTYRSTGGPVRTARY</sequence>
<feature type="region of interest" description="Disordered" evidence="1">
    <location>
        <begin position="1"/>
        <end position="84"/>
    </location>
</feature>